<dbReference type="GO" id="GO:0030182">
    <property type="term" value="P:neuron differentiation"/>
    <property type="evidence" value="ECO:0007669"/>
    <property type="project" value="TreeGrafter"/>
</dbReference>
<evidence type="ECO:0000256" key="9">
    <source>
        <dbReference type="RuleBase" id="RU003500"/>
    </source>
</evidence>
<dbReference type="GO" id="GO:0005125">
    <property type="term" value="F:cytokine activity"/>
    <property type="evidence" value="ECO:0007669"/>
    <property type="project" value="TreeGrafter"/>
</dbReference>
<evidence type="ECO:0000313" key="13">
    <source>
        <dbReference type="Proteomes" id="UP001283361"/>
    </source>
</evidence>
<evidence type="ECO:0000256" key="4">
    <source>
        <dbReference type="ARBA" id="ARBA00022525"/>
    </source>
</evidence>
<comment type="subcellular location">
    <subcellularLocation>
        <location evidence="1 9">Secreted</location>
        <location evidence="1 9">Extracellular space</location>
        <location evidence="1 9">Extracellular matrix</location>
    </subcellularLocation>
</comment>
<keyword evidence="11" id="KW-0732">Signal</keyword>
<keyword evidence="4" id="KW-0964">Secreted</keyword>
<dbReference type="AlphaFoldDB" id="A0AAE1CNT8"/>
<evidence type="ECO:0000256" key="11">
    <source>
        <dbReference type="SAM" id="SignalP"/>
    </source>
</evidence>
<keyword evidence="5" id="KW-0272">Extracellular matrix</keyword>
<comment type="function">
    <text evidence="9">Ligand for members of the frizzled family of seven transmembrane receptors.</text>
</comment>
<dbReference type="GO" id="GO:0060070">
    <property type="term" value="P:canonical Wnt signaling pathway"/>
    <property type="evidence" value="ECO:0007669"/>
    <property type="project" value="TreeGrafter"/>
</dbReference>
<protein>
    <recommendedName>
        <fullName evidence="9">Protein Wnt</fullName>
    </recommendedName>
</protein>
<dbReference type="PANTHER" id="PTHR12027:SF91">
    <property type="entry name" value="PROTO-ONCOGENE WNT-1"/>
    <property type="match status" value="1"/>
</dbReference>
<dbReference type="CDD" id="cd19333">
    <property type="entry name" value="Wnt_Wnt1"/>
    <property type="match status" value="1"/>
</dbReference>
<evidence type="ECO:0000256" key="5">
    <source>
        <dbReference type="ARBA" id="ARBA00022530"/>
    </source>
</evidence>
<dbReference type="InterPro" id="IPR018161">
    <property type="entry name" value="Wnt_CS"/>
</dbReference>
<feature type="region of interest" description="Disordered" evidence="10">
    <location>
        <begin position="259"/>
        <end position="279"/>
    </location>
</feature>
<evidence type="ECO:0000256" key="10">
    <source>
        <dbReference type="SAM" id="MobiDB-lite"/>
    </source>
</evidence>
<dbReference type="InterPro" id="IPR005817">
    <property type="entry name" value="Wnt"/>
</dbReference>
<dbReference type="SMART" id="SM00097">
    <property type="entry name" value="WNT1"/>
    <property type="match status" value="1"/>
</dbReference>
<keyword evidence="6 9" id="KW-0879">Wnt signaling pathway</keyword>
<name>A0AAE1CNT8_9GAST</name>
<dbReference type="PROSITE" id="PS00246">
    <property type="entry name" value="WNT1"/>
    <property type="match status" value="1"/>
</dbReference>
<reference evidence="12" key="1">
    <citation type="journal article" date="2023" name="G3 (Bethesda)">
        <title>A reference genome for the long-term kleptoplast-retaining sea slug Elysia crispata morphotype clarki.</title>
        <authorList>
            <person name="Eastman K.E."/>
            <person name="Pendleton A.L."/>
            <person name="Shaikh M.A."/>
            <person name="Suttiyut T."/>
            <person name="Ogas R."/>
            <person name="Tomko P."/>
            <person name="Gavelis G."/>
            <person name="Widhalm J.R."/>
            <person name="Wisecaver J.H."/>
        </authorList>
    </citation>
    <scope>NUCLEOTIDE SEQUENCE</scope>
    <source>
        <strain evidence="12">ECLA1</strain>
    </source>
</reference>
<dbReference type="GO" id="GO:0045165">
    <property type="term" value="P:cell fate commitment"/>
    <property type="evidence" value="ECO:0007669"/>
    <property type="project" value="TreeGrafter"/>
</dbReference>
<keyword evidence="13" id="KW-1185">Reference proteome</keyword>
<dbReference type="GO" id="GO:0005615">
    <property type="term" value="C:extracellular space"/>
    <property type="evidence" value="ECO:0007669"/>
    <property type="project" value="TreeGrafter"/>
</dbReference>
<evidence type="ECO:0000256" key="8">
    <source>
        <dbReference type="ARBA" id="ARBA00023288"/>
    </source>
</evidence>
<evidence type="ECO:0000256" key="6">
    <source>
        <dbReference type="ARBA" id="ARBA00022687"/>
    </source>
</evidence>
<gene>
    <name evidence="12" type="ORF">RRG08_044251</name>
</gene>
<dbReference type="InterPro" id="IPR043158">
    <property type="entry name" value="Wnt_C"/>
</dbReference>
<keyword evidence="3 9" id="KW-0217">Developmental protein</keyword>
<evidence type="ECO:0000256" key="1">
    <source>
        <dbReference type="ARBA" id="ARBA00004498"/>
    </source>
</evidence>
<proteinExistence type="inferred from homology"/>
<organism evidence="12 13">
    <name type="scientific">Elysia crispata</name>
    <name type="common">lettuce slug</name>
    <dbReference type="NCBI Taxonomy" id="231223"/>
    <lineage>
        <taxon>Eukaryota</taxon>
        <taxon>Metazoa</taxon>
        <taxon>Spiralia</taxon>
        <taxon>Lophotrochozoa</taxon>
        <taxon>Mollusca</taxon>
        <taxon>Gastropoda</taxon>
        <taxon>Heterobranchia</taxon>
        <taxon>Euthyneura</taxon>
        <taxon>Panpulmonata</taxon>
        <taxon>Sacoglossa</taxon>
        <taxon>Placobranchoidea</taxon>
        <taxon>Plakobranchidae</taxon>
        <taxon>Elysia</taxon>
    </lineage>
</organism>
<dbReference type="PRINTS" id="PR01349">
    <property type="entry name" value="WNTPROTEIN"/>
</dbReference>
<dbReference type="Pfam" id="PF00110">
    <property type="entry name" value="wnt"/>
    <property type="match status" value="1"/>
</dbReference>
<dbReference type="PANTHER" id="PTHR12027">
    <property type="entry name" value="WNT RELATED"/>
    <property type="match status" value="1"/>
</dbReference>
<dbReference type="GO" id="GO:0005109">
    <property type="term" value="F:frizzled binding"/>
    <property type="evidence" value="ECO:0007669"/>
    <property type="project" value="TreeGrafter"/>
</dbReference>
<dbReference type="FunFam" id="3.30.2460.20:FF:000001">
    <property type="entry name" value="Wnt homolog"/>
    <property type="match status" value="1"/>
</dbReference>
<feature type="chain" id="PRO_5041977466" description="Protein Wnt" evidence="11">
    <location>
        <begin position="22"/>
        <end position="383"/>
    </location>
</feature>
<evidence type="ECO:0000256" key="2">
    <source>
        <dbReference type="ARBA" id="ARBA00005683"/>
    </source>
</evidence>
<evidence type="ECO:0000313" key="12">
    <source>
        <dbReference type="EMBL" id="KAK3721243.1"/>
    </source>
</evidence>
<keyword evidence="7" id="KW-1015">Disulfide bond</keyword>
<dbReference type="Gene3D" id="3.30.2460.20">
    <property type="match status" value="1"/>
</dbReference>
<comment type="similarity">
    <text evidence="2 9">Belongs to the Wnt family.</text>
</comment>
<keyword evidence="8" id="KW-0449">Lipoprotein</keyword>
<evidence type="ECO:0000256" key="3">
    <source>
        <dbReference type="ARBA" id="ARBA00022473"/>
    </source>
</evidence>
<dbReference type="Proteomes" id="UP001283361">
    <property type="component" value="Unassembled WGS sequence"/>
</dbReference>
<evidence type="ECO:0000256" key="7">
    <source>
        <dbReference type="ARBA" id="ARBA00023157"/>
    </source>
</evidence>
<accession>A0AAE1CNT8</accession>
<dbReference type="EMBL" id="JAWDGP010007400">
    <property type="protein sequence ID" value="KAK3721243.1"/>
    <property type="molecule type" value="Genomic_DNA"/>
</dbReference>
<sequence length="383" mass="43512">MRLVLLMLVAWVTILTEGAASEKRLGVRAPRGSKWWSLANLGELSHDLRAPVKKLYNNPSLLPLTKRQRRLVTRNPGTVMAVVNGARMAIDECKHQFRNRRWNCPTKFESHRRSIFGKILQKGCRETAFVYSITSAAVAYSVARSCAEGGISTCSCDNRVHQRPAGEDWEWSGCSDNARFGHKFSRKFVDILEKGRDFRYMINLHNNEVGRVHVTNSLEKRCKCHGMSGSCTIKTCWMELPKFRGIGARLKDRFDGASQVLPGNGGMRNRKENSVRGRGRRRRRFNFSPANTMHKRPGRRDLVYFEDSPSFCDRDSSLGLGGTKGRECNQSSLGVDGCDLMCCGRGFTTEQYTVQDRCQCIFEWCCTVKCKMCTFNRTRSTCL</sequence>
<feature type="signal peptide" evidence="11">
    <location>
        <begin position="1"/>
        <end position="21"/>
    </location>
</feature>
<comment type="caution">
    <text evidence="12">The sequence shown here is derived from an EMBL/GenBank/DDBJ whole genome shotgun (WGS) entry which is preliminary data.</text>
</comment>